<comment type="caution">
    <text evidence="1">The sequence shown here is derived from an EMBL/GenBank/DDBJ whole genome shotgun (WGS) entry which is preliminary data.</text>
</comment>
<proteinExistence type="predicted"/>
<gene>
    <name evidence="1" type="ORF">WT83_06555</name>
</gene>
<accession>A0A102HYE9</accession>
<protein>
    <submittedName>
        <fullName evidence="1">Uncharacterized protein</fullName>
    </submittedName>
</protein>
<dbReference type="AlphaFoldDB" id="A0A102HYE9"/>
<evidence type="ECO:0000313" key="2">
    <source>
        <dbReference type="Proteomes" id="UP000068016"/>
    </source>
</evidence>
<evidence type="ECO:0000313" key="1">
    <source>
        <dbReference type="EMBL" id="KWN21052.1"/>
    </source>
</evidence>
<dbReference type="Proteomes" id="UP000068016">
    <property type="component" value="Unassembled WGS sequence"/>
</dbReference>
<dbReference type="EMBL" id="LPLZ01000022">
    <property type="protein sequence ID" value="KWN21052.1"/>
    <property type="molecule type" value="Genomic_DNA"/>
</dbReference>
<reference evidence="1 2" key="1">
    <citation type="submission" date="2015-11" db="EMBL/GenBank/DDBJ databases">
        <title>Expanding the genomic diversity of Burkholderia species for the development of highly accurate diagnostics.</title>
        <authorList>
            <person name="Sahl J."/>
            <person name="Keim P."/>
            <person name="Wagner D."/>
        </authorList>
    </citation>
    <scope>NUCLEOTIDE SEQUENCE [LARGE SCALE GENOMIC DNA]</scope>
    <source>
        <strain evidence="1 2">MSMB793WGS</strain>
    </source>
</reference>
<name>A0A102HYE9_9BURK</name>
<sequence length="61" mass="7153">MRFIMSRPKWGKEHSFLRRASVRLWLFDEDDDEIGTVRNAFRSPSGHCADFVILLRDTAQA</sequence>
<organism evidence="1 2">
    <name type="scientific">Burkholderia territorii</name>
    <dbReference type="NCBI Taxonomy" id="1503055"/>
    <lineage>
        <taxon>Bacteria</taxon>
        <taxon>Pseudomonadati</taxon>
        <taxon>Pseudomonadota</taxon>
        <taxon>Betaproteobacteria</taxon>
        <taxon>Burkholderiales</taxon>
        <taxon>Burkholderiaceae</taxon>
        <taxon>Burkholderia</taxon>
        <taxon>Burkholderia cepacia complex</taxon>
    </lineage>
</organism>